<keyword evidence="8" id="KW-1185">Reference proteome</keyword>
<dbReference type="PROSITE" id="PS01114">
    <property type="entry name" value="GPR1_FUN34_YAAH"/>
    <property type="match status" value="1"/>
</dbReference>
<dbReference type="Proteomes" id="UP000094565">
    <property type="component" value="Chromosome 1"/>
</dbReference>
<name>A0A1B2J7M7_PICPA</name>
<keyword evidence="5 6" id="KW-0472">Membrane</keyword>
<dbReference type="InterPro" id="IPR051633">
    <property type="entry name" value="AceTr"/>
</dbReference>
<feature type="transmembrane region" description="Helical" evidence="6">
    <location>
        <begin position="188"/>
        <end position="210"/>
    </location>
</feature>
<feature type="transmembrane region" description="Helical" evidence="6">
    <location>
        <begin position="98"/>
        <end position="117"/>
    </location>
</feature>
<evidence type="ECO:0000313" key="7">
    <source>
        <dbReference type="EMBL" id="ANZ73976.1"/>
    </source>
</evidence>
<dbReference type="Pfam" id="PF01184">
    <property type="entry name" value="Gpr1_Fun34_YaaH"/>
    <property type="match status" value="1"/>
</dbReference>
<dbReference type="NCBIfam" id="NF038013">
    <property type="entry name" value="AceTr_1"/>
    <property type="match status" value="1"/>
</dbReference>
<feature type="transmembrane region" description="Helical" evidence="6">
    <location>
        <begin position="124"/>
        <end position="143"/>
    </location>
</feature>
<evidence type="ECO:0000256" key="5">
    <source>
        <dbReference type="ARBA" id="ARBA00023136"/>
    </source>
</evidence>
<evidence type="ECO:0000256" key="4">
    <source>
        <dbReference type="ARBA" id="ARBA00022989"/>
    </source>
</evidence>
<comment type="subcellular location">
    <subcellularLocation>
        <location evidence="1">Membrane</location>
        <topology evidence="1">Multi-pass membrane protein</topology>
    </subcellularLocation>
</comment>
<evidence type="ECO:0000256" key="1">
    <source>
        <dbReference type="ARBA" id="ARBA00004141"/>
    </source>
</evidence>
<protein>
    <submittedName>
        <fullName evidence="7">BA75_01381T0</fullName>
    </submittedName>
</protein>
<feature type="transmembrane region" description="Helical" evidence="6">
    <location>
        <begin position="216"/>
        <end position="235"/>
    </location>
</feature>
<gene>
    <name evidence="7" type="primary">ATO2</name>
    <name evidence="7" type="ORF">ATY40_BA7501381</name>
</gene>
<feature type="transmembrane region" description="Helical" evidence="6">
    <location>
        <begin position="71"/>
        <end position="92"/>
    </location>
</feature>
<keyword evidence="4 6" id="KW-1133">Transmembrane helix</keyword>
<dbReference type="AlphaFoldDB" id="A0A1B2J7M7"/>
<dbReference type="PANTHER" id="PTHR31123:SF1">
    <property type="entry name" value="ACCUMULATION OF DYADS PROTEIN 2-RELATED"/>
    <property type="match status" value="1"/>
</dbReference>
<sequence>MSEQDFEKQISEDSYRHNDVQQVATSGANNEFIHIGNQKFRRSELAEAFGGTLNPGLTAPSVHKFANPAPLGLSAFALTTFVLSLINAQAMGVTTPNVVVGAAFFYGGFVQLLAGMWEMAIENTFGALALSSYGGFWMSWGVINTPWFGVAEAYGDNARDFEVAVGFFLLGWAIFTIMLTICTLKSTVTFCGMFAILSLTFVMLAVGHLAPSVNCNRAGGVLGVVCAFFAWYNAYAGVATKQNSYITVTALHLPGSDHYKKRN</sequence>
<dbReference type="GO" id="GO:0005886">
    <property type="term" value="C:plasma membrane"/>
    <property type="evidence" value="ECO:0007669"/>
    <property type="project" value="TreeGrafter"/>
</dbReference>
<dbReference type="PANTHER" id="PTHR31123">
    <property type="entry name" value="ACCUMULATION OF DYADS PROTEIN 2-RELATED"/>
    <property type="match status" value="1"/>
</dbReference>
<dbReference type="OrthoDB" id="3648309at2759"/>
<evidence type="ECO:0000256" key="3">
    <source>
        <dbReference type="ARBA" id="ARBA00022692"/>
    </source>
</evidence>
<keyword evidence="3 6" id="KW-0812">Transmembrane</keyword>
<reference evidence="7 8" key="1">
    <citation type="submission" date="2016-02" db="EMBL/GenBank/DDBJ databases">
        <title>Comparative genomic and transcriptomic foundation for Pichia pastoris.</title>
        <authorList>
            <person name="Love K.R."/>
            <person name="Shah K.A."/>
            <person name="Whittaker C.A."/>
            <person name="Wu J."/>
            <person name="Bartlett M.C."/>
            <person name="Ma D."/>
            <person name="Leeson R.L."/>
            <person name="Priest M."/>
            <person name="Young S.K."/>
            <person name="Love J.C."/>
        </authorList>
    </citation>
    <scope>NUCLEOTIDE SEQUENCE [LARGE SCALE GENOMIC DNA]</scope>
    <source>
        <strain evidence="7 8">ATCC 28485</strain>
    </source>
</reference>
<evidence type="ECO:0000256" key="2">
    <source>
        <dbReference type="ARBA" id="ARBA00005587"/>
    </source>
</evidence>
<organism evidence="7 8">
    <name type="scientific">Komagataella pastoris</name>
    <name type="common">Yeast</name>
    <name type="synonym">Pichia pastoris</name>
    <dbReference type="NCBI Taxonomy" id="4922"/>
    <lineage>
        <taxon>Eukaryota</taxon>
        <taxon>Fungi</taxon>
        <taxon>Dikarya</taxon>
        <taxon>Ascomycota</taxon>
        <taxon>Saccharomycotina</taxon>
        <taxon>Pichiomycetes</taxon>
        <taxon>Pichiales</taxon>
        <taxon>Pichiaceae</taxon>
        <taxon>Komagataella</taxon>
    </lineage>
</organism>
<dbReference type="InterPro" id="IPR000791">
    <property type="entry name" value="Gpr1/Fun34/SatP-like"/>
</dbReference>
<dbReference type="InterPro" id="IPR047622">
    <property type="entry name" value="GPR1_FUN34_YAAH"/>
</dbReference>
<evidence type="ECO:0000313" key="8">
    <source>
        <dbReference type="Proteomes" id="UP000094565"/>
    </source>
</evidence>
<dbReference type="EMBL" id="CP014584">
    <property type="protein sequence ID" value="ANZ73976.1"/>
    <property type="molecule type" value="Genomic_DNA"/>
</dbReference>
<evidence type="ECO:0000256" key="6">
    <source>
        <dbReference type="SAM" id="Phobius"/>
    </source>
</evidence>
<comment type="similarity">
    <text evidence="2">Belongs to the acetate uptake transporter (AceTr) (TC 2.A.96) family.</text>
</comment>
<accession>A0A1B2J7M7</accession>
<feature type="transmembrane region" description="Helical" evidence="6">
    <location>
        <begin position="163"/>
        <end position="181"/>
    </location>
</feature>
<dbReference type="GO" id="GO:0015123">
    <property type="term" value="F:acetate transmembrane transporter activity"/>
    <property type="evidence" value="ECO:0007669"/>
    <property type="project" value="TreeGrafter"/>
</dbReference>
<proteinExistence type="inferred from homology"/>